<proteinExistence type="predicted"/>
<dbReference type="PROSITE" id="PS50297">
    <property type="entry name" value="ANK_REP_REGION"/>
    <property type="match status" value="4"/>
</dbReference>
<accession>A0A2T2NH87</accession>
<evidence type="ECO:0000256" key="3">
    <source>
        <dbReference type="PROSITE-ProRule" id="PRU00023"/>
    </source>
</evidence>
<dbReference type="InterPro" id="IPR025676">
    <property type="entry name" value="Clr5_dom"/>
</dbReference>
<gene>
    <name evidence="5" type="ORF">BS50DRAFT_678775</name>
</gene>
<dbReference type="EMBL" id="KZ678138">
    <property type="protein sequence ID" value="PSN64750.1"/>
    <property type="molecule type" value="Genomic_DNA"/>
</dbReference>
<dbReference type="PROSITE" id="PS50088">
    <property type="entry name" value="ANK_REPEAT"/>
    <property type="match status" value="4"/>
</dbReference>
<feature type="repeat" description="ANK" evidence="3">
    <location>
        <begin position="1021"/>
        <end position="1053"/>
    </location>
</feature>
<dbReference type="Pfam" id="PF14420">
    <property type="entry name" value="Clr5"/>
    <property type="match status" value="1"/>
</dbReference>
<dbReference type="STRING" id="1448308.A0A2T2NH87"/>
<dbReference type="PANTHER" id="PTHR24198:SF165">
    <property type="entry name" value="ANKYRIN REPEAT-CONTAINING PROTEIN-RELATED"/>
    <property type="match status" value="1"/>
</dbReference>
<dbReference type="InterPro" id="IPR036770">
    <property type="entry name" value="Ankyrin_rpt-contain_sf"/>
</dbReference>
<dbReference type="Pfam" id="PF12796">
    <property type="entry name" value="Ank_2"/>
    <property type="match status" value="2"/>
</dbReference>
<keyword evidence="6" id="KW-1185">Reference proteome</keyword>
<dbReference type="PANTHER" id="PTHR24198">
    <property type="entry name" value="ANKYRIN REPEAT AND PROTEIN KINASE DOMAIN-CONTAINING PROTEIN"/>
    <property type="match status" value="1"/>
</dbReference>
<evidence type="ECO:0000313" key="5">
    <source>
        <dbReference type="EMBL" id="PSN64750.1"/>
    </source>
</evidence>
<evidence type="ECO:0000256" key="2">
    <source>
        <dbReference type="ARBA" id="ARBA00023043"/>
    </source>
</evidence>
<evidence type="ECO:0000259" key="4">
    <source>
        <dbReference type="Pfam" id="PF14420"/>
    </source>
</evidence>
<organism evidence="5 6">
    <name type="scientific">Corynespora cassiicola Philippines</name>
    <dbReference type="NCBI Taxonomy" id="1448308"/>
    <lineage>
        <taxon>Eukaryota</taxon>
        <taxon>Fungi</taxon>
        <taxon>Dikarya</taxon>
        <taxon>Ascomycota</taxon>
        <taxon>Pezizomycotina</taxon>
        <taxon>Dothideomycetes</taxon>
        <taxon>Pleosporomycetidae</taxon>
        <taxon>Pleosporales</taxon>
        <taxon>Corynesporascaceae</taxon>
        <taxon>Corynespora</taxon>
    </lineage>
</organism>
<feature type="repeat" description="ANK" evidence="3">
    <location>
        <begin position="986"/>
        <end position="1018"/>
    </location>
</feature>
<dbReference type="SUPFAM" id="SSF48403">
    <property type="entry name" value="Ankyrin repeat"/>
    <property type="match status" value="2"/>
</dbReference>
<dbReference type="OrthoDB" id="539213at2759"/>
<dbReference type="InterPro" id="IPR002110">
    <property type="entry name" value="Ankyrin_rpt"/>
</dbReference>
<dbReference type="SMART" id="SM00248">
    <property type="entry name" value="ANK"/>
    <property type="match status" value="11"/>
</dbReference>
<keyword evidence="1" id="KW-0677">Repeat</keyword>
<evidence type="ECO:0000313" key="6">
    <source>
        <dbReference type="Proteomes" id="UP000240883"/>
    </source>
</evidence>
<reference evidence="5 6" key="1">
    <citation type="journal article" date="2018" name="Front. Microbiol.">
        <title>Genome-Wide Analysis of Corynespora cassiicola Leaf Fall Disease Putative Effectors.</title>
        <authorList>
            <person name="Lopez D."/>
            <person name="Ribeiro S."/>
            <person name="Label P."/>
            <person name="Fumanal B."/>
            <person name="Venisse J.S."/>
            <person name="Kohler A."/>
            <person name="de Oliveira R.R."/>
            <person name="Labutti K."/>
            <person name="Lipzen A."/>
            <person name="Lail K."/>
            <person name="Bauer D."/>
            <person name="Ohm R.A."/>
            <person name="Barry K.W."/>
            <person name="Spatafora J."/>
            <person name="Grigoriev I.V."/>
            <person name="Martin F.M."/>
            <person name="Pujade-Renaud V."/>
        </authorList>
    </citation>
    <scope>NUCLEOTIDE SEQUENCE [LARGE SCALE GENOMIC DNA]</scope>
    <source>
        <strain evidence="5 6">Philippines</strain>
    </source>
</reference>
<dbReference type="Gene3D" id="1.25.40.20">
    <property type="entry name" value="Ankyrin repeat-containing domain"/>
    <property type="match status" value="2"/>
</dbReference>
<protein>
    <submittedName>
        <fullName evidence="5">Ankyrin</fullName>
    </submittedName>
</protein>
<feature type="domain" description="Clr5" evidence="4">
    <location>
        <begin position="8"/>
        <end position="61"/>
    </location>
</feature>
<feature type="repeat" description="ANK" evidence="3">
    <location>
        <begin position="564"/>
        <end position="596"/>
    </location>
</feature>
<name>A0A2T2NH87_CORCC</name>
<dbReference type="AlphaFoldDB" id="A0A2T2NH87"/>
<feature type="repeat" description="ANK" evidence="3">
    <location>
        <begin position="1056"/>
        <end position="1088"/>
    </location>
</feature>
<keyword evidence="2 3" id="KW-0040">ANK repeat</keyword>
<dbReference type="Proteomes" id="UP000240883">
    <property type="component" value="Unassembled WGS sequence"/>
</dbReference>
<sequence length="1177" mass="134162">MSKRRAEAEEWSNHQIELEQLYVAENMSLQSVMKHMSTKRNFCKSKAQYERVFFKEWKFKKKNVSKEEWKYIAYRLRERDANQLHSEIEIRGELVPHSKIEKQRRRYELSTIERLAIEHDPSQRPRTPAGVRIFTPRTPSLVLGPSNPVLWEPVAIKIPFEACQIEEASASTPWHQFTRNISQFIHCSRAKSPSPASITQLGAMIPSCGVSSQQTQTVLTISSRFEHTFQDLMSLQFLDIDLLPSFNENDSFWMPSAAFFDPNPYLPLTQSQSPGINIEGISDLIRKDGQVEIIKHAVALLSNNHDVYLIAELVIELCTDQTNLAFLGRLLRNKHSTITAFAEKLLEPAFYAGSYKLIRVLLDSGVSVNQKFPGNLPMLSYALLRNDETLFSIFMEHNAYIEKAYSLGDLLLEWNVTQKFLSFLLEMESRLGKKIIDVDETHIIQLAKSGYFKVIQYLMSRRPEKFDSLKVQPFRLYIAVATPYLNKDYSYMTPTEEIFLMFEILEQSGFDIRKKVPLEAGICLSISALPPDIKLMRYLLCAGIDLGTLSVDKPATFSGPSTTQPPTALVQAVVVGNLEIVQFLIENGANVNKPGPVYPIQVAVIFRRLKILRFILEAGADPSSFLMETFVIDQYGSNYMLYPLHTAIQLALIVGSEEAFDILVEFQADISVKGVCISHASGTYSEGELEKLQSYESWQCKSKQEKISDHICICVWNGVSCNPLLNAALGRNATLFHRVLKMPQIEQFLTRDCLIRCIDIMDWNTVLGLIKLPHFPLDLLHSCQILAASIHANDIEFATRCIKSGNIKKECGNICFAYATYMREISIVDIFLQSGFWPDDPIDKVAEFIFESGRIGGFLDLIPCMNALEISFQEERYAGLRERYLKLYEKLLEQEYDVDALPHLQRVYHLATKKGQLEALKKIPCQIFQMPFHYQASVNELENVDFGFKKDQIQFCSPIQMAAAFGEYDIVQWLLDQNINLQDHESYHSTLQLAIRDGKDQLSQKLLEKGADVNAKPFWKYGATALQFAAMKGHFKLLSIILSKGADLNAPPAYLEGRTALEGASEWGRIDMVSYLLNIGADVRGKDNPNYRRAVYRAMMHGHYVLARMIQDWKNSRYGPEDCDSIESIVESADLELLGYGDGVNFLEELSRNSLSLCICTKRWQDESREKRYQGIK</sequence>
<evidence type="ECO:0000256" key="1">
    <source>
        <dbReference type="ARBA" id="ARBA00022737"/>
    </source>
</evidence>